<sequence>MRSDNTNFVYNNSDRGAIGWEMYAEFLDIINNMNNAESIFEIQYKEGKSDGFSNEFFYIFLPRVNDVSVVAPWVSANTNGGWKGMNSAAPDLINCFEESGFFVNFGESS</sequence>
<dbReference type="Proteomes" id="UP000184164">
    <property type="component" value="Unassembled WGS sequence"/>
</dbReference>
<dbReference type="OrthoDB" id="618454at2"/>
<protein>
    <submittedName>
        <fullName evidence="1">Uncharacterized protein</fullName>
    </submittedName>
</protein>
<reference evidence="1 2" key="1">
    <citation type="submission" date="2016-11" db="EMBL/GenBank/DDBJ databases">
        <authorList>
            <person name="Jaros S."/>
            <person name="Januszkiewicz K."/>
            <person name="Wedrychowicz H."/>
        </authorList>
    </citation>
    <scope>NUCLEOTIDE SEQUENCE [LARGE SCALE GENOMIC DNA]</scope>
    <source>
        <strain evidence="1 2">DSM 26910</strain>
    </source>
</reference>
<keyword evidence="2" id="KW-1185">Reference proteome</keyword>
<organism evidence="1 2">
    <name type="scientific">Mariniphaga anaerophila</name>
    <dbReference type="NCBI Taxonomy" id="1484053"/>
    <lineage>
        <taxon>Bacteria</taxon>
        <taxon>Pseudomonadati</taxon>
        <taxon>Bacteroidota</taxon>
        <taxon>Bacteroidia</taxon>
        <taxon>Marinilabiliales</taxon>
        <taxon>Prolixibacteraceae</taxon>
        <taxon>Mariniphaga</taxon>
    </lineage>
</organism>
<dbReference type="RefSeq" id="WP_072998733.1">
    <property type="nucleotide sequence ID" value="NZ_FQUM01000001.1"/>
</dbReference>
<dbReference type="AlphaFoldDB" id="A0A1M4U879"/>
<evidence type="ECO:0000313" key="1">
    <source>
        <dbReference type="EMBL" id="SHE52874.1"/>
    </source>
</evidence>
<gene>
    <name evidence="1" type="ORF">SAMN05444274_101604</name>
</gene>
<dbReference type="EMBL" id="FQUM01000001">
    <property type="protein sequence ID" value="SHE52874.1"/>
    <property type="molecule type" value="Genomic_DNA"/>
</dbReference>
<dbReference type="SUPFAM" id="SSF48452">
    <property type="entry name" value="TPR-like"/>
    <property type="match status" value="1"/>
</dbReference>
<proteinExistence type="predicted"/>
<evidence type="ECO:0000313" key="2">
    <source>
        <dbReference type="Proteomes" id="UP000184164"/>
    </source>
</evidence>
<accession>A0A1M4U879</accession>
<dbReference type="InterPro" id="IPR011990">
    <property type="entry name" value="TPR-like_helical_dom_sf"/>
</dbReference>
<name>A0A1M4U879_9BACT</name>